<dbReference type="FunCoup" id="A0A6P6DW59">
    <property type="interactions" value="27"/>
</dbReference>
<dbReference type="Pfam" id="PF13895">
    <property type="entry name" value="Ig_2"/>
    <property type="match status" value="1"/>
</dbReference>
<dbReference type="FunFam" id="2.60.40.10:FF:000049">
    <property type="entry name" value="Leukocyte immunoglobulin-like receptor subfamily B member 1"/>
    <property type="match status" value="2"/>
</dbReference>
<dbReference type="GeneID" id="101581289"/>
<evidence type="ECO:0000313" key="7">
    <source>
        <dbReference type="RefSeq" id="XP_023564309.1"/>
    </source>
</evidence>
<evidence type="ECO:0000256" key="3">
    <source>
        <dbReference type="ARBA" id="ARBA00023319"/>
    </source>
</evidence>
<feature type="domain" description="Ig-like" evidence="5">
    <location>
        <begin position="124"/>
        <end position="196"/>
    </location>
</feature>
<evidence type="ECO:0000256" key="2">
    <source>
        <dbReference type="ARBA" id="ARBA00023157"/>
    </source>
</evidence>
<keyword evidence="2" id="KW-1015">Disulfide bond</keyword>
<dbReference type="InterPro" id="IPR007110">
    <property type="entry name" value="Ig-like_dom"/>
</dbReference>
<feature type="domain" description="Ig-like" evidence="5">
    <location>
        <begin position="29"/>
        <end position="118"/>
    </location>
</feature>
<evidence type="ECO:0000259" key="5">
    <source>
        <dbReference type="PROSITE" id="PS50835"/>
    </source>
</evidence>
<dbReference type="GO" id="GO:0019221">
    <property type="term" value="P:cytokine-mediated signaling pathway"/>
    <property type="evidence" value="ECO:0007669"/>
    <property type="project" value="TreeGrafter"/>
</dbReference>
<feature type="transmembrane region" description="Helical" evidence="4">
    <location>
        <begin position="231"/>
        <end position="249"/>
    </location>
</feature>
<evidence type="ECO:0000313" key="6">
    <source>
        <dbReference type="Proteomes" id="UP000515203"/>
    </source>
</evidence>
<reference evidence="7" key="1">
    <citation type="submission" date="2025-08" db="UniProtKB">
        <authorList>
            <consortium name="RefSeq"/>
        </authorList>
    </citation>
    <scope>IDENTIFICATION</scope>
</reference>
<accession>A0A6P6DW59</accession>
<dbReference type="PANTHER" id="PTHR11738">
    <property type="entry name" value="MHC CLASS I NK CELL RECEPTOR"/>
    <property type="match status" value="1"/>
</dbReference>
<keyword evidence="4" id="KW-0812">Transmembrane</keyword>
<dbReference type="AlphaFoldDB" id="A0A6P6DW59"/>
<dbReference type="Proteomes" id="UP000515203">
    <property type="component" value="Unplaced"/>
</dbReference>
<dbReference type="GO" id="GO:0002764">
    <property type="term" value="P:immune response-regulating signaling pathway"/>
    <property type="evidence" value="ECO:0007669"/>
    <property type="project" value="TreeGrafter"/>
</dbReference>
<dbReference type="InterPro" id="IPR036179">
    <property type="entry name" value="Ig-like_dom_sf"/>
</dbReference>
<keyword evidence="6" id="KW-1185">Reference proteome</keyword>
<organism evidence="6 7">
    <name type="scientific">Octodon degus</name>
    <name type="common">Degu</name>
    <name type="synonym">Sciurus degus</name>
    <dbReference type="NCBI Taxonomy" id="10160"/>
    <lineage>
        <taxon>Eukaryota</taxon>
        <taxon>Metazoa</taxon>
        <taxon>Chordata</taxon>
        <taxon>Craniata</taxon>
        <taxon>Vertebrata</taxon>
        <taxon>Euteleostomi</taxon>
        <taxon>Mammalia</taxon>
        <taxon>Eutheria</taxon>
        <taxon>Euarchontoglires</taxon>
        <taxon>Glires</taxon>
        <taxon>Rodentia</taxon>
        <taxon>Hystricomorpha</taxon>
        <taxon>Octodontidae</taxon>
        <taxon>Octodon</taxon>
    </lineage>
</organism>
<name>A0A6P6DW59_OCTDE</name>
<dbReference type="GO" id="GO:0032396">
    <property type="term" value="F:inhibitory MHC class I receptor activity"/>
    <property type="evidence" value="ECO:0007669"/>
    <property type="project" value="TreeGrafter"/>
</dbReference>
<dbReference type="OrthoDB" id="9808644at2759"/>
<sequence length="264" mass="29745">MNPTITALLCMGLNMNLRTRVQAGTFPIPSLWAEPGSVIPRGETVTLWCEWTLGSQPCLLVKEKSRVPWKIQMPENSMNISNFSIPSMTEYHAGRYHCSCRSYAGWSEHSGALELVVTGFYSKPNISALPSPVLISGRNSTLLCESWQRYDRFILTKEGRDKLSWTLNSEKGPRGEVRATFPVSSVNLNHSWTFRCYGHYRSQPQVWSEPSDALELLISAPHTQDYTVGNLVRMGLACLVLVVLGILLFEAQHSQRRTRDAARK</sequence>
<evidence type="ECO:0000256" key="1">
    <source>
        <dbReference type="ARBA" id="ARBA00022729"/>
    </source>
</evidence>
<dbReference type="InParanoid" id="A0A6P6DW59"/>
<keyword evidence="3" id="KW-0393">Immunoglobulin domain</keyword>
<evidence type="ECO:0000256" key="4">
    <source>
        <dbReference type="SAM" id="Phobius"/>
    </source>
</evidence>
<dbReference type="GO" id="GO:0005886">
    <property type="term" value="C:plasma membrane"/>
    <property type="evidence" value="ECO:0007669"/>
    <property type="project" value="TreeGrafter"/>
</dbReference>
<dbReference type="PROSITE" id="PS50835">
    <property type="entry name" value="IG_LIKE"/>
    <property type="match status" value="2"/>
</dbReference>
<proteinExistence type="predicted"/>
<dbReference type="InterPro" id="IPR050412">
    <property type="entry name" value="Ig-like_Receptors_ImmuneReg"/>
</dbReference>
<gene>
    <name evidence="7" type="primary">LOC101581289</name>
</gene>
<dbReference type="SUPFAM" id="SSF48726">
    <property type="entry name" value="Immunoglobulin"/>
    <property type="match status" value="2"/>
</dbReference>
<keyword evidence="4" id="KW-1133">Transmembrane helix</keyword>
<keyword evidence="1" id="KW-0732">Signal</keyword>
<dbReference type="Gene3D" id="2.60.40.10">
    <property type="entry name" value="Immunoglobulins"/>
    <property type="match status" value="2"/>
</dbReference>
<dbReference type="RefSeq" id="XP_023564309.1">
    <property type="nucleotide sequence ID" value="XM_023708541.1"/>
</dbReference>
<dbReference type="InterPro" id="IPR013783">
    <property type="entry name" value="Ig-like_fold"/>
</dbReference>
<keyword evidence="4" id="KW-0472">Membrane</keyword>
<protein>
    <submittedName>
        <fullName evidence="7">Leukocyte immunoglobulin-like receptor subfamily A member 5</fullName>
    </submittedName>
</protein>
<dbReference type="PANTHER" id="PTHR11738:SF187">
    <property type="entry name" value="LEUKOCYTE IMMUNOGLOBULIN-LIKE RECEPTOR SUBFAMILY A MEMBER 6-RELATED"/>
    <property type="match status" value="1"/>
</dbReference>